<evidence type="ECO:0000256" key="1">
    <source>
        <dbReference type="ARBA" id="ARBA00022723"/>
    </source>
</evidence>
<proteinExistence type="predicted"/>
<dbReference type="HOGENOM" id="CLU_2971985_0_0_9"/>
<protein>
    <recommendedName>
        <fullName evidence="4">Enolase C-terminal domain-containing protein</fullName>
    </recommendedName>
</protein>
<accession>G9XVF9</accession>
<dbReference type="EMBL" id="AFZX01000133">
    <property type="protein sequence ID" value="EHL04462.1"/>
    <property type="molecule type" value="Genomic_DNA"/>
</dbReference>
<sequence length="58" mass="6725">MIPNFLIHEHHFPNGLNRKLCIHDYQPEDSYLTVPELPGLGNEISEYVYANSIRVTVE</sequence>
<organism evidence="2 3">
    <name type="scientific">Desulfitobacterium hafniense DP7</name>
    <dbReference type="NCBI Taxonomy" id="537010"/>
    <lineage>
        <taxon>Bacteria</taxon>
        <taxon>Bacillati</taxon>
        <taxon>Bacillota</taxon>
        <taxon>Clostridia</taxon>
        <taxon>Eubacteriales</taxon>
        <taxon>Desulfitobacteriaceae</taxon>
        <taxon>Desulfitobacterium</taxon>
    </lineage>
</organism>
<evidence type="ECO:0000313" key="2">
    <source>
        <dbReference type="EMBL" id="EHL04462.1"/>
    </source>
</evidence>
<reference evidence="2 3" key="1">
    <citation type="submission" date="2011-08" db="EMBL/GenBank/DDBJ databases">
        <authorList>
            <person name="Weinstock G."/>
            <person name="Sodergren E."/>
            <person name="Clifton S."/>
            <person name="Fulton L."/>
            <person name="Fulton B."/>
            <person name="Courtney L."/>
            <person name="Fronick C."/>
            <person name="Harrison M."/>
            <person name="Strong C."/>
            <person name="Farmer C."/>
            <person name="Delahaunty K."/>
            <person name="Markovic C."/>
            <person name="Hall O."/>
            <person name="Minx P."/>
            <person name="Tomlinson C."/>
            <person name="Mitreva M."/>
            <person name="Hou S."/>
            <person name="Chen J."/>
            <person name="Wollam A."/>
            <person name="Pepin K.H."/>
            <person name="Johnson M."/>
            <person name="Bhonagiri V."/>
            <person name="Zhang X."/>
            <person name="Suruliraj S."/>
            <person name="Warren W."/>
            <person name="Chinwalla A."/>
            <person name="Mardis E.R."/>
            <person name="Wilson R.K."/>
        </authorList>
    </citation>
    <scope>NUCLEOTIDE SEQUENCE [LARGE SCALE GENOMIC DNA]</scope>
    <source>
        <strain evidence="2 3">DP7</strain>
    </source>
</reference>
<evidence type="ECO:0000313" key="3">
    <source>
        <dbReference type="Proteomes" id="UP000004416"/>
    </source>
</evidence>
<dbReference type="PATRIC" id="fig|537010.4.peg.4630"/>
<dbReference type="Gene3D" id="3.20.20.120">
    <property type="entry name" value="Enolase-like C-terminal domain"/>
    <property type="match status" value="1"/>
</dbReference>
<dbReference type="SUPFAM" id="SSF51604">
    <property type="entry name" value="Enolase C-terminal domain-like"/>
    <property type="match status" value="1"/>
</dbReference>
<evidence type="ECO:0008006" key="4">
    <source>
        <dbReference type="Google" id="ProtNLM"/>
    </source>
</evidence>
<dbReference type="Proteomes" id="UP000004416">
    <property type="component" value="Unassembled WGS sequence"/>
</dbReference>
<name>G9XVF9_DESHA</name>
<comment type="caution">
    <text evidence="2">The sequence shown here is derived from an EMBL/GenBank/DDBJ whole genome shotgun (WGS) entry which is preliminary data.</text>
</comment>
<dbReference type="AlphaFoldDB" id="G9XVF9"/>
<gene>
    <name evidence="2" type="ORF">HMPREF0322_04972</name>
</gene>
<keyword evidence="1" id="KW-0479">Metal-binding</keyword>
<dbReference type="InterPro" id="IPR036849">
    <property type="entry name" value="Enolase-like_C_sf"/>
</dbReference>
<dbReference type="GO" id="GO:0046872">
    <property type="term" value="F:metal ion binding"/>
    <property type="evidence" value="ECO:0007669"/>
    <property type="project" value="UniProtKB-KW"/>
</dbReference>